<keyword evidence="2" id="KW-1185">Reference proteome</keyword>
<dbReference type="Proteomes" id="UP000214646">
    <property type="component" value="Unassembled WGS sequence"/>
</dbReference>
<evidence type="ECO:0000313" key="1">
    <source>
        <dbReference type="EMBL" id="OWK35935.1"/>
    </source>
</evidence>
<protein>
    <submittedName>
        <fullName evidence="1">Uncharacterized protein</fullName>
    </submittedName>
</protein>
<organism evidence="1 2">
    <name type="scientific">Fimbriiglobus ruber</name>
    <dbReference type="NCBI Taxonomy" id="1908690"/>
    <lineage>
        <taxon>Bacteria</taxon>
        <taxon>Pseudomonadati</taxon>
        <taxon>Planctomycetota</taxon>
        <taxon>Planctomycetia</taxon>
        <taxon>Gemmatales</taxon>
        <taxon>Gemmataceae</taxon>
        <taxon>Fimbriiglobus</taxon>
    </lineage>
</organism>
<dbReference type="AlphaFoldDB" id="A0A225DHU3"/>
<sequence>MSFARLRLILAAALFLGWIAWLGYAVSQKGRVAVISRGQLTAATHLVVAQVTLAPDGLPEPTVKITEVVRGSGVPAAGAEAEVLNLPAAMPPGVAAFPGPGEYLLPLVGDGKSFRVAGLPRAPGYERQSGAARPAIYPWNADAKAQLRDLGLLQ</sequence>
<accession>A0A225DHU3</accession>
<comment type="caution">
    <text evidence="1">The sequence shown here is derived from an EMBL/GenBank/DDBJ whole genome shotgun (WGS) entry which is preliminary data.</text>
</comment>
<dbReference type="RefSeq" id="WP_088259023.1">
    <property type="nucleotide sequence ID" value="NZ_NIDE01000017.1"/>
</dbReference>
<reference evidence="2" key="1">
    <citation type="submission" date="2017-06" db="EMBL/GenBank/DDBJ databases">
        <title>Genome analysis of Fimbriiglobus ruber SP5, the first member of the order Planctomycetales with confirmed chitinolytic capability.</title>
        <authorList>
            <person name="Ravin N.V."/>
            <person name="Rakitin A.L."/>
            <person name="Ivanova A.A."/>
            <person name="Beletsky A.V."/>
            <person name="Kulichevskaya I.S."/>
            <person name="Mardanov A.V."/>
            <person name="Dedysh S.N."/>
        </authorList>
    </citation>
    <scope>NUCLEOTIDE SEQUENCE [LARGE SCALE GENOMIC DNA]</scope>
    <source>
        <strain evidence="2">SP5</strain>
    </source>
</reference>
<proteinExistence type="predicted"/>
<dbReference type="EMBL" id="NIDE01000017">
    <property type="protein sequence ID" value="OWK35935.1"/>
    <property type="molecule type" value="Genomic_DNA"/>
</dbReference>
<name>A0A225DHU3_9BACT</name>
<gene>
    <name evidence="1" type="ORF">FRUB_08498</name>
</gene>
<evidence type="ECO:0000313" key="2">
    <source>
        <dbReference type="Proteomes" id="UP000214646"/>
    </source>
</evidence>